<keyword evidence="4" id="KW-0347">Helicase</keyword>
<dbReference type="GO" id="GO:0045943">
    <property type="term" value="P:positive regulation of transcription by RNA polymerase I"/>
    <property type="evidence" value="ECO:0007669"/>
    <property type="project" value="TreeGrafter"/>
</dbReference>
<accession>A0A8J4BEJ2</accession>
<organism evidence="10 11">
    <name type="scientific">Volvox africanus</name>
    <dbReference type="NCBI Taxonomy" id="51714"/>
    <lineage>
        <taxon>Eukaryota</taxon>
        <taxon>Viridiplantae</taxon>
        <taxon>Chlorophyta</taxon>
        <taxon>core chlorophytes</taxon>
        <taxon>Chlorophyceae</taxon>
        <taxon>CS clade</taxon>
        <taxon>Chlamydomonadales</taxon>
        <taxon>Volvocaceae</taxon>
        <taxon>Volvox</taxon>
    </lineage>
</organism>
<keyword evidence="3" id="KW-0378">Hydrolase</keyword>
<dbReference type="GO" id="GO:0003724">
    <property type="term" value="F:RNA helicase activity"/>
    <property type="evidence" value="ECO:0007669"/>
    <property type="project" value="UniProtKB-EC"/>
</dbReference>
<dbReference type="EC" id="3.6.4.13" evidence="1"/>
<evidence type="ECO:0000256" key="1">
    <source>
        <dbReference type="ARBA" id="ARBA00012552"/>
    </source>
</evidence>
<dbReference type="InterPro" id="IPR048333">
    <property type="entry name" value="HA2_WH"/>
</dbReference>
<dbReference type="InterPro" id="IPR014001">
    <property type="entry name" value="Helicase_ATP-bd"/>
</dbReference>
<dbReference type="InterPro" id="IPR011709">
    <property type="entry name" value="DEAD-box_helicase_OB_fold"/>
</dbReference>
<keyword evidence="11" id="KW-1185">Reference proteome</keyword>
<dbReference type="Pfam" id="PF00271">
    <property type="entry name" value="Helicase_C"/>
    <property type="match status" value="1"/>
</dbReference>
<feature type="compositionally biased region" description="Polar residues" evidence="7">
    <location>
        <begin position="124"/>
        <end position="136"/>
    </location>
</feature>
<feature type="domain" description="Helicase ATP-binding" evidence="8">
    <location>
        <begin position="49"/>
        <end position="295"/>
    </location>
</feature>
<comment type="catalytic activity">
    <reaction evidence="6">
        <text>ATP + H2O = ADP + phosphate + H(+)</text>
        <dbReference type="Rhea" id="RHEA:13065"/>
        <dbReference type="ChEBI" id="CHEBI:15377"/>
        <dbReference type="ChEBI" id="CHEBI:15378"/>
        <dbReference type="ChEBI" id="CHEBI:30616"/>
        <dbReference type="ChEBI" id="CHEBI:43474"/>
        <dbReference type="ChEBI" id="CHEBI:456216"/>
        <dbReference type="EC" id="3.6.4.13"/>
    </reaction>
</comment>
<dbReference type="Gene3D" id="3.40.50.300">
    <property type="entry name" value="P-loop containing nucleotide triphosphate hydrolases"/>
    <property type="match status" value="2"/>
</dbReference>
<feature type="compositionally biased region" description="Basic and acidic residues" evidence="7">
    <location>
        <begin position="17"/>
        <end position="29"/>
    </location>
</feature>
<dbReference type="EMBL" id="BNCO01000026">
    <property type="protein sequence ID" value="GIL57040.1"/>
    <property type="molecule type" value="Genomic_DNA"/>
</dbReference>
<dbReference type="InterPro" id="IPR001650">
    <property type="entry name" value="Helicase_C-like"/>
</dbReference>
<feature type="region of interest" description="Disordered" evidence="7">
    <location>
        <begin position="87"/>
        <end position="170"/>
    </location>
</feature>
<dbReference type="InterPro" id="IPR027417">
    <property type="entry name" value="P-loop_NTPase"/>
</dbReference>
<proteinExistence type="predicted"/>
<dbReference type="Pfam" id="PF07717">
    <property type="entry name" value="OB_NTP_bind"/>
    <property type="match status" value="1"/>
</dbReference>
<reference evidence="10" key="1">
    <citation type="journal article" date="2021" name="Proc. Natl. Acad. Sci. U.S.A.">
        <title>Three genomes in the algal genus Volvox reveal the fate of a haploid sex-determining region after a transition to homothallism.</title>
        <authorList>
            <person name="Yamamoto K."/>
            <person name="Hamaji T."/>
            <person name="Kawai-Toyooka H."/>
            <person name="Matsuzaki R."/>
            <person name="Takahashi F."/>
            <person name="Nishimura Y."/>
            <person name="Kawachi M."/>
            <person name="Noguchi H."/>
            <person name="Minakuchi Y."/>
            <person name="Umen J.G."/>
            <person name="Toyoda A."/>
            <person name="Nozaki H."/>
        </authorList>
    </citation>
    <scope>NUCLEOTIDE SEQUENCE</scope>
    <source>
        <strain evidence="10">NIES-3780</strain>
    </source>
</reference>
<keyword evidence="5" id="KW-0067">ATP-binding</keyword>
<name>A0A8J4BEJ2_9CHLO</name>
<dbReference type="PANTHER" id="PTHR18934:SF118">
    <property type="entry name" value="ATP-DEPENDENT RNA HELICASE DHX33"/>
    <property type="match status" value="1"/>
</dbReference>
<evidence type="ECO:0000256" key="2">
    <source>
        <dbReference type="ARBA" id="ARBA00022741"/>
    </source>
</evidence>
<dbReference type="Gene3D" id="1.20.120.1080">
    <property type="match status" value="1"/>
</dbReference>
<comment type="caution">
    <text evidence="10">The sequence shown here is derived from an EMBL/GenBank/DDBJ whole genome shotgun (WGS) entry which is preliminary data.</text>
</comment>
<dbReference type="GO" id="GO:0005524">
    <property type="term" value="F:ATP binding"/>
    <property type="evidence" value="ECO:0007669"/>
    <property type="project" value="UniProtKB-KW"/>
</dbReference>
<evidence type="ECO:0000256" key="7">
    <source>
        <dbReference type="SAM" id="MobiDB-lite"/>
    </source>
</evidence>
<dbReference type="SUPFAM" id="SSF52540">
    <property type="entry name" value="P-loop containing nucleoside triphosphate hydrolases"/>
    <property type="match status" value="1"/>
</dbReference>
<dbReference type="GO" id="GO:0016787">
    <property type="term" value="F:hydrolase activity"/>
    <property type="evidence" value="ECO:0007669"/>
    <property type="project" value="UniProtKB-KW"/>
</dbReference>
<dbReference type="InterPro" id="IPR007502">
    <property type="entry name" value="Helicase-assoc_dom"/>
</dbReference>
<dbReference type="PANTHER" id="PTHR18934">
    <property type="entry name" value="ATP-DEPENDENT RNA HELICASE"/>
    <property type="match status" value="1"/>
</dbReference>
<keyword evidence="2" id="KW-0547">Nucleotide-binding</keyword>
<feature type="region of interest" description="Disordered" evidence="7">
    <location>
        <begin position="1"/>
        <end position="29"/>
    </location>
</feature>
<dbReference type="Pfam" id="PF04408">
    <property type="entry name" value="WHD_HA2"/>
    <property type="match status" value="1"/>
</dbReference>
<dbReference type="GO" id="GO:0005730">
    <property type="term" value="C:nucleolus"/>
    <property type="evidence" value="ECO:0007669"/>
    <property type="project" value="TreeGrafter"/>
</dbReference>
<evidence type="ECO:0000313" key="10">
    <source>
        <dbReference type="EMBL" id="GIL57040.1"/>
    </source>
</evidence>
<protein>
    <recommendedName>
        <fullName evidence="1">RNA helicase</fullName>
        <ecNumber evidence="1">3.6.4.13</ecNumber>
    </recommendedName>
</protein>
<dbReference type="AlphaFoldDB" id="A0A8J4BEJ2"/>
<evidence type="ECO:0000313" key="11">
    <source>
        <dbReference type="Proteomes" id="UP000747399"/>
    </source>
</evidence>
<dbReference type="GO" id="GO:0003725">
    <property type="term" value="F:double-stranded RNA binding"/>
    <property type="evidence" value="ECO:0007669"/>
    <property type="project" value="TreeGrafter"/>
</dbReference>
<dbReference type="SMART" id="SM00847">
    <property type="entry name" value="HA2"/>
    <property type="match status" value="1"/>
</dbReference>
<dbReference type="FunFam" id="3.40.50.300:FF:000767">
    <property type="entry name" value="Putative ATP-dependent RNA helicase DHX35"/>
    <property type="match status" value="1"/>
</dbReference>
<evidence type="ECO:0000259" key="9">
    <source>
        <dbReference type="PROSITE" id="PS51194"/>
    </source>
</evidence>
<evidence type="ECO:0000256" key="6">
    <source>
        <dbReference type="ARBA" id="ARBA00047984"/>
    </source>
</evidence>
<sequence>MLDIEDGPSAKKHRRNSKAEDAVAAAERRKQLDAERRQLPAWAARDKLLQLLQEHRTLVLVGETGSGKTTQIPQFLLSARFGSIAAPDKPTSDNAGAAGPSDDVKLPFEGPGVVDKHGGFRSPGQAQTNHHTSAGSDGNGVSDHGGAEQQTGRRSIGGSGSNRAGGGAIAVTQPRRVAAMTVARRVAEEMGTKIGDKVGYAIRFEDVTSPSTRIKYMTDGLLLREALLDPMLSRYRVVIIDEAHERTVHTDVLFGLLKGVQARRGDDFRLIVMSATLDTARFVDYFPGAVAALIRGRQFPVRVMYTAKPEDNYLDAAINATLQVHSDEGEGDILVFLTGQDEIDSAERLLRDRLAALQSSRVASPSTCRELLVLPIYAALPPEQQMKVFEPAPEGQRKAILATNIAETSITIPGVRYVIDTGHVKARDYNAKLGLESLAVVPVSQAQARQRSGRAGREGPGKAFRLYTEADFAVLEPTTPPEITRCNLGSVVLQLKAMGIHDVLGFDFMDPPPRAAILRSLELLYALGALDAAGRLTEEVGRRLSRLPVDPMFGRVLLAAMEMGCGQEAVAVVAMVSTENVFHTPRQKEREWRAARLKFVSREGDHLTLLNVFRGFRELPKESNKARTTWCSDNFINIRAMRKAEDIYEQLVRFLGPPSPPGLGLQLATCGEDSTPLRRALTAGLFPHAAKLQPDGSYRVLATGRQVFLHPSSVLLDRKPDCLVFNELMHTTRTYARDAVAIEARWLPELAPAAFAAKTTAAIAGVGVGVGASGGLAPAAAGMGAGARGQVPRGAI</sequence>
<evidence type="ECO:0000259" key="8">
    <source>
        <dbReference type="PROSITE" id="PS51192"/>
    </source>
</evidence>
<dbReference type="PROSITE" id="PS51194">
    <property type="entry name" value="HELICASE_CTER"/>
    <property type="match status" value="1"/>
</dbReference>
<dbReference type="CDD" id="cd18791">
    <property type="entry name" value="SF2_C_RHA"/>
    <property type="match status" value="1"/>
</dbReference>
<evidence type="ECO:0000256" key="4">
    <source>
        <dbReference type="ARBA" id="ARBA00022806"/>
    </source>
</evidence>
<evidence type="ECO:0000256" key="3">
    <source>
        <dbReference type="ARBA" id="ARBA00022801"/>
    </source>
</evidence>
<gene>
    <name evidence="10" type="ORF">Vafri_12299</name>
</gene>
<dbReference type="SMART" id="SM00487">
    <property type="entry name" value="DEXDc"/>
    <property type="match status" value="1"/>
</dbReference>
<dbReference type="Pfam" id="PF21010">
    <property type="entry name" value="HA2_C"/>
    <property type="match status" value="1"/>
</dbReference>
<dbReference type="Proteomes" id="UP000747399">
    <property type="component" value="Unassembled WGS sequence"/>
</dbReference>
<dbReference type="PROSITE" id="PS51192">
    <property type="entry name" value="HELICASE_ATP_BIND_1"/>
    <property type="match status" value="1"/>
</dbReference>
<dbReference type="SMART" id="SM00490">
    <property type="entry name" value="HELICc"/>
    <property type="match status" value="1"/>
</dbReference>
<feature type="domain" description="Helicase C-terminal" evidence="9">
    <location>
        <begin position="317"/>
        <end position="499"/>
    </location>
</feature>
<evidence type="ECO:0000256" key="5">
    <source>
        <dbReference type="ARBA" id="ARBA00022840"/>
    </source>
</evidence>
<feature type="compositionally biased region" description="Gly residues" evidence="7">
    <location>
        <begin position="155"/>
        <end position="168"/>
    </location>
</feature>